<evidence type="ECO:0000313" key="5">
    <source>
        <dbReference type="EMBL" id="GGA94002.1"/>
    </source>
</evidence>
<comment type="caution">
    <text evidence="5">The sequence shown here is derived from an EMBL/GenBank/DDBJ whole genome shotgun (WGS) entry which is preliminary data.</text>
</comment>
<dbReference type="InterPro" id="IPR013022">
    <property type="entry name" value="Xyl_isomerase-like_TIM-brl"/>
</dbReference>
<dbReference type="PROSITE" id="PS51257">
    <property type="entry name" value="PROKAR_LIPOPROTEIN"/>
    <property type="match status" value="1"/>
</dbReference>
<feature type="active site" description="Proton donor/acceptor" evidence="2">
    <location>
        <position position="282"/>
    </location>
</feature>
<dbReference type="Gene3D" id="3.20.20.150">
    <property type="entry name" value="Divalent-metal-dependent TIM barrel enzymes"/>
    <property type="match status" value="1"/>
</dbReference>
<dbReference type="EMBL" id="BMJC01000002">
    <property type="protein sequence ID" value="GGA94002.1"/>
    <property type="molecule type" value="Genomic_DNA"/>
</dbReference>
<reference evidence="5" key="2">
    <citation type="submission" date="2020-09" db="EMBL/GenBank/DDBJ databases">
        <authorList>
            <person name="Sun Q."/>
            <person name="Zhou Y."/>
        </authorList>
    </citation>
    <scope>NUCLEOTIDE SEQUENCE</scope>
    <source>
        <strain evidence="5">CGMCC 1.15448</strain>
    </source>
</reference>
<dbReference type="InterPro" id="IPR050417">
    <property type="entry name" value="Sugar_Epim/Isomerase"/>
</dbReference>
<name>A0A8J2UC30_9BACT</name>
<accession>A0A8J2UC30</accession>
<proteinExistence type="predicted"/>
<dbReference type="Pfam" id="PF01261">
    <property type="entry name" value="AP_endonuc_2"/>
    <property type="match status" value="1"/>
</dbReference>
<evidence type="ECO:0000256" key="2">
    <source>
        <dbReference type="PIRSR" id="PIRSR006241-50"/>
    </source>
</evidence>
<dbReference type="RefSeq" id="WP_188930545.1">
    <property type="nucleotide sequence ID" value="NZ_BMJC01000002.1"/>
</dbReference>
<evidence type="ECO:0000256" key="1">
    <source>
        <dbReference type="ARBA" id="ARBA00023235"/>
    </source>
</evidence>
<dbReference type="PIRSF" id="PIRSF006241">
    <property type="entry name" value="HyI"/>
    <property type="match status" value="1"/>
</dbReference>
<sequence length="307" mass="34194">MQRKEFLSKSLLTGGSLLAGSALTAAACGPAQQTTGTPFHLNYGIHDGTFRNHAGPNFTDQIRFAYEQGFRAIEDNGMMDRPAAEQARIGDTLKQLGMSMGVFVLNFDHWPLSTSLCSGDPAWLEKFLKACHDAVDTAARCQGKWITVVPGNYDRKLAMGYQTTNVIHALRKACEILEPHGLIMVLEALSDTPDLFLRHPDQTYMICEAVNSPSCQYLFDMYHMQRNEGDLISNIDRAWDHIAYFQIGDNPGRKEPGTGEMNYKNIFKHIYQKGYKGVLGMEHGMAGTGIDGEKALIKAYREADDFL</sequence>
<feature type="signal peptide" evidence="3">
    <location>
        <begin position="1"/>
        <end position="27"/>
    </location>
</feature>
<gene>
    <name evidence="5" type="ORF">GCM10011511_16660</name>
</gene>
<dbReference type="PANTHER" id="PTHR43489">
    <property type="entry name" value="ISOMERASE"/>
    <property type="match status" value="1"/>
</dbReference>
<evidence type="ECO:0000313" key="6">
    <source>
        <dbReference type="Proteomes" id="UP000607559"/>
    </source>
</evidence>
<reference evidence="5" key="1">
    <citation type="journal article" date="2014" name="Int. J. Syst. Evol. Microbiol.">
        <title>Complete genome sequence of Corynebacterium casei LMG S-19264T (=DSM 44701T), isolated from a smear-ripened cheese.</title>
        <authorList>
            <consortium name="US DOE Joint Genome Institute (JGI-PGF)"/>
            <person name="Walter F."/>
            <person name="Albersmeier A."/>
            <person name="Kalinowski J."/>
            <person name="Ruckert C."/>
        </authorList>
    </citation>
    <scope>NUCLEOTIDE SEQUENCE</scope>
    <source>
        <strain evidence="5">CGMCC 1.15448</strain>
    </source>
</reference>
<feature type="domain" description="Xylose isomerase-like TIM barrel" evidence="4">
    <location>
        <begin position="63"/>
        <end position="287"/>
    </location>
</feature>
<dbReference type="InterPro" id="IPR036237">
    <property type="entry name" value="Xyl_isomerase-like_sf"/>
</dbReference>
<evidence type="ECO:0000256" key="3">
    <source>
        <dbReference type="SAM" id="SignalP"/>
    </source>
</evidence>
<feature type="active site" description="Proton donor/acceptor" evidence="2">
    <location>
        <position position="187"/>
    </location>
</feature>
<keyword evidence="1" id="KW-0413">Isomerase</keyword>
<evidence type="ECO:0000259" key="4">
    <source>
        <dbReference type="Pfam" id="PF01261"/>
    </source>
</evidence>
<keyword evidence="3" id="KW-0732">Signal</keyword>
<dbReference type="AlphaFoldDB" id="A0A8J2UC30"/>
<dbReference type="InterPro" id="IPR026040">
    <property type="entry name" value="HyI-like"/>
</dbReference>
<organism evidence="5 6">
    <name type="scientific">Puia dinghuensis</name>
    <dbReference type="NCBI Taxonomy" id="1792502"/>
    <lineage>
        <taxon>Bacteria</taxon>
        <taxon>Pseudomonadati</taxon>
        <taxon>Bacteroidota</taxon>
        <taxon>Chitinophagia</taxon>
        <taxon>Chitinophagales</taxon>
        <taxon>Chitinophagaceae</taxon>
        <taxon>Puia</taxon>
    </lineage>
</organism>
<protein>
    <recommendedName>
        <fullName evidence="4">Xylose isomerase-like TIM barrel domain-containing protein</fullName>
    </recommendedName>
</protein>
<keyword evidence="6" id="KW-1185">Reference proteome</keyword>
<dbReference type="SUPFAM" id="SSF51658">
    <property type="entry name" value="Xylose isomerase-like"/>
    <property type="match status" value="1"/>
</dbReference>
<dbReference type="Proteomes" id="UP000607559">
    <property type="component" value="Unassembled WGS sequence"/>
</dbReference>
<dbReference type="GO" id="GO:0016853">
    <property type="term" value="F:isomerase activity"/>
    <property type="evidence" value="ECO:0007669"/>
    <property type="project" value="UniProtKB-KW"/>
</dbReference>
<feature type="chain" id="PRO_5035301391" description="Xylose isomerase-like TIM barrel domain-containing protein" evidence="3">
    <location>
        <begin position="28"/>
        <end position="307"/>
    </location>
</feature>